<protein>
    <recommendedName>
        <fullName evidence="3">Copper-binding protein</fullName>
    </recommendedName>
</protein>
<dbReference type="AlphaFoldDB" id="A0A345YJ06"/>
<evidence type="ECO:0000313" key="2">
    <source>
        <dbReference type="Proteomes" id="UP000254508"/>
    </source>
</evidence>
<keyword evidence="1" id="KW-0614">Plasmid</keyword>
<evidence type="ECO:0008006" key="3">
    <source>
        <dbReference type="Google" id="ProtNLM"/>
    </source>
</evidence>
<name>A0A345YJ06_9SPHN</name>
<dbReference type="EMBL" id="CP031358">
    <property type="protein sequence ID" value="AXK43908.1"/>
    <property type="molecule type" value="Genomic_DNA"/>
</dbReference>
<accession>A0A345YJ06</accession>
<gene>
    <name evidence="1" type="ORF">DVR09_15755</name>
</gene>
<geneLocation type="plasmid" evidence="1 2">
    <name>unnamed</name>
</geneLocation>
<reference evidence="1 2" key="1">
    <citation type="submission" date="2018-07" db="EMBL/GenBank/DDBJ databases">
        <title>Genome sequence of Erythrobacter strain YH-07, an antagonistic bacterium isolated from Yellow Sea.</title>
        <authorList>
            <person name="Tang T."/>
            <person name="Liu Q."/>
            <person name="Sun X."/>
        </authorList>
    </citation>
    <scope>NUCLEOTIDE SEQUENCE [LARGE SCALE GENOMIC DNA]</scope>
    <source>
        <strain evidence="1 2">YH-07</strain>
        <plasmid evidence="1 2">unnamed</plasmid>
    </source>
</reference>
<dbReference type="OrthoDB" id="7610017at2"/>
<dbReference type="RefSeq" id="WP_115418221.1">
    <property type="nucleotide sequence ID" value="NZ_CP031358.1"/>
</dbReference>
<keyword evidence="2" id="KW-1185">Reference proteome</keyword>
<proteinExistence type="predicted"/>
<dbReference type="KEGG" id="err:DVR09_15755"/>
<dbReference type="Proteomes" id="UP000254508">
    <property type="component" value="Plasmid unnamed"/>
</dbReference>
<organism evidence="1 2">
    <name type="scientific">Erythrobacter aureus</name>
    <dbReference type="NCBI Taxonomy" id="2182384"/>
    <lineage>
        <taxon>Bacteria</taxon>
        <taxon>Pseudomonadati</taxon>
        <taxon>Pseudomonadota</taxon>
        <taxon>Alphaproteobacteria</taxon>
        <taxon>Sphingomonadales</taxon>
        <taxon>Erythrobacteraceae</taxon>
        <taxon>Erythrobacter/Porphyrobacter group</taxon>
        <taxon>Erythrobacter</taxon>
    </lineage>
</organism>
<sequence>MTTAANAAPKSTFKPIFAATITPGASIEEKTSATGTAYIKMTGATVARGDKPAQERTVMAFGKSADAVRDMLVEGQPVELAVQYDGGSVKIIGEVREDQAAEG</sequence>
<evidence type="ECO:0000313" key="1">
    <source>
        <dbReference type="EMBL" id="AXK43908.1"/>
    </source>
</evidence>